<feature type="domain" description="SLH" evidence="2">
    <location>
        <begin position="1018"/>
        <end position="1081"/>
    </location>
</feature>
<name>A0ABT9CBB1_9BACL</name>
<feature type="domain" description="SLH" evidence="2">
    <location>
        <begin position="1082"/>
        <end position="1148"/>
    </location>
</feature>
<dbReference type="Proteomes" id="UP001240171">
    <property type="component" value="Unassembled WGS sequence"/>
</dbReference>
<dbReference type="EMBL" id="JAUQTB010000003">
    <property type="protein sequence ID" value="MDO7906543.1"/>
    <property type="molecule type" value="Genomic_DNA"/>
</dbReference>
<keyword evidence="4" id="KW-1185">Reference proteome</keyword>
<feature type="signal peptide" evidence="1">
    <location>
        <begin position="1"/>
        <end position="31"/>
    </location>
</feature>
<dbReference type="Gene3D" id="2.60.40.10">
    <property type="entry name" value="Immunoglobulins"/>
    <property type="match status" value="1"/>
</dbReference>
<dbReference type="Pfam" id="PF00395">
    <property type="entry name" value="SLH"/>
    <property type="match status" value="3"/>
</dbReference>
<evidence type="ECO:0000313" key="3">
    <source>
        <dbReference type="EMBL" id="MDO7906543.1"/>
    </source>
</evidence>
<sequence length="1223" mass="131845">MNKKFRLQSIVSFMLILTLIASILPAGAVHAADTDTGASYFHLDNLSTDQASPTVVTSDTIKKIDGTYNGVVASSIRYKSALMASSGKIEDDKYTDGNDIKPNYDETNFHFTNVKVQPGLNRITISGTTTSSNQVERYAYVKYQAVPASYDIKVADGRALIKDTPLIVKNKTISVTLQATSATESVTVNNNLMFNGGSNMFYSSGIELTPGSNELVFVISSGTSKIVETREVVYYPSVGTAYDVKLGTYSLEGSSVVVSPASGDASGKFTGHLVFSPTNADGTAVDSTELPVLNLTVVDSAGTTVFTDAAVVSNKVLGDGTATFDFTSANAYTLSTNGQYTLRLQATYGLQSMGPDTNTYTFRYRNAASPTITGVYQIYNYTGTGSTYTTSSFPTGDGTLFELPLWLKVVTNNPGNVTVKSSATNASVVAQTVTESDTSKLIKITSLPTGAQNLIIDVSNGSDQRVIPITFLSAPFIEVQNVSNNQVFNAANGLTEIKGKVYNFDVDTPSLDITFNGAKKTVTAAADGTFSSAITELLPGPNTITVAGISGGRTVSTTLTVMYFSSNTASISSIVPYPTSTYPNLVDPDKVFKQTADTAYSTNEKTMAIQFGVTNPNSVQVKLSNGDLFASFNFANDTFNLEGGKLKENLALSDYAITRNGTEWIFKFSKIALPQTGDQTVIVQATQGTTVVSKTVTVTREIPPYIILSPKLPNESVIKQNFVNVSIQAEGADSVIIGKTPAVKADPDSDIFRLEVGGLKAGNNTIKFTVTQGTMKTQGQFVVNYSAEASEGAQYKTLLTSSGKANVFGGKVSLTLPKNTLLRPAKKNPTDVPQTVNIFDSQNVLFGIANKLDGRTIKAYNRIGYKEDSEYQDGNLLPLATDTDAALRLNPQSHYGFASELYWIDAGYFKSSSNIEDYNLIPADNPYGTTGNYNKLPNQAGYKFYNRLGTEWLEPTQNGTIAVQYDSNIVNASSSNLGVWWYNPMNNGWVNLGGVINTGKKTVTAPFKGFGYYTVMSLRYSYDDVVAHPTARNDIELMMAKGIMGSKNANEFGVYDSVSRGEFATMLVKMLDIPLDYDTDSNKLLFDDVGTTITTTWDYRYIETAARKGIIRGVGPKLFRPTLSLTREEAASMIARAMNLKLGTIEKDLPSLQKSFTDTGTIASNYSVPAILAVTKAKIMNGKQNTLAAGQKKPTYRFDPQASLTRAEAATISKAIMTKLKKL</sequence>
<dbReference type="InterPro" id="IPR013783">
    <property type="entry name" value="Ig-like_fold"/>
</dbReference>
<keyword evidence="1" id="KW-0732">Signal</keyword>
<evidence type="ECO:0000256" key="1">
    <source>
        <dbReference type="SAM" id="SignalP"/>
    </source>
</evidence>
<reference evidence="3 4" key="1">
    <citation type="submission" date="2023-07" db="EMBL/GenBank/DDBJ databases">
        <title>Paenibacillus sp. JX-17 nov. isolated from soil.</title>
        <authorList>
            <person name="Wan Y."/>
            <person name="Liu B."/>
        </authorList>
    </citation>
    <scope>NUCLEOTIDE SEQUENCE [LARGE SCALE GENOMIC DNA]</scope>
    <source>
        <strain evidence="3 4">JX-17</strain>
    </source>
</reference>
<feature type="domain" description="SLH" evidence="2">
    <location>
        <begin position="1154"/>
        <end position="1223"/>
    </location>
</feature>
<organism evidence="3 4">
    <name type="scientific">Paenibacillus lacisoli</name>
    <dbReference type="NCBI Taxonomy" id="3064525"/>
    <lineage>
        <taxon>Bacteria</taxon>
        <taxon>Bacillati</taxon>
        <taxon>Bacillota</taxon>
        <taxon>Bacilli</taxon>
        <taxon>Bacillales</taxon>
        <taxon>Paenibacillaceae</taxon>
        <taxon>Paenibacillus</taxon>
    </lineage>
</organism>
<accession>A0ABT9CBB1</accession>
<protein>
    <submittedName>
        <fullName evidence="3">S-layer homology domain-containing protein</fullName>
    </submittedName>
</protein>
<evidence type="ECO:0000259" key="2">
    <source>
        <dbReference type="PROSITE" id="PS51272"/>
    </source>
</evidence>
<comment type="caution">
    <text evidence="3">The sequence shown here is derived from an EMBL/GenBank/DDBJ whole genome shotgun (WGS) entry which is preliminary data.</text>
</comment>
<dbReference type="InterPro" id="IPR001119">
    <property type="entry name" value="SLH_dom"/>
</dbReference>
<proteinExistence type="predicted"/>
<gene>
    <name evidence="3" type="ORF">Q5741_08935</name>
</gene>
<dbReference type="PROSITE" id="PS51272">
    <property type="entry name" value="SLH"/>
    <property type="match status" value="3"/>
</dbReference>
<feature type="chain" id="PRO_5045723614" evidence="1">
    <location>
        <begin position="32"/>
        <end position="1223"/>
    </location>
</feature>
<evidence type="ECO:0000313" key="4">
    <source>
        <dbReference type="Proteomes" id="UP001240171"/>
    </source>
</evidence>
<dbReference type="RefSeq" id="WP_305023724.1">
    <property type="nucleotide sequence ID" value="NZ_JAUQTB010000003.1"/>
</dbReference>